<gene>
    <name evidence="3" type="ORF">J3U88_02030</name>
    <name evidence="4" type="ORF">J3U88_08665</name>
</gene>
<evidence type="ECO:0000256" key="2">
    <source>
        <dbReference type="SAM" id="SignalP"/>
    </source>
</evidence>
<dbReference type="EMBL" id="JAFREP010000006">
    <property type="protein sequence ID" value="MBO1318527.1"/>
    <property type="molecule type" value="Genomic_DNA"/>
</dbReference>
<evidence type="ECO:0000256" key="1">
    <source>
        <dbReference type="SAM" id="MobiDB-lite"/>
    </source>
</evidence>
<evidence type="ECO:0000313" key="4">
    <source>
        <dbReference type="EMBL" id="MBO1318527.1"/>
    </source>
</evidence>
<keyword evidence="5" id="KW-1185">Reference proteome</keyword>
<sequence length="71" mass="7308">MKKVMQTLIVSLFFLSSTGFLSAATAAPLTQGDVLSTQVVNLAANLQGDNVFPPQDPPEDPDPHGNGGGIA</sequence>
<proteinExistence type="predicted"/>
<evidence type="ECO:0000313" key="3">
    <source>
        <dbReference type="EMBL" id="MBO1317221.1"/>
    </source>
</evidence>
<dbReference type="Proteomes" id="UP000664417">
    <property type="component" value="Unassembled WGS sequence"/>
</dbReference>
<dbReference type="RefSeq" id="WP_207856458.1">
    <property type="nucleotide sequence ID" value="NZ_JAFREP010000002.1"/>
</dbReference>
<comment type="caution">
    <text evidence="3">The sequence shown here is derived from an EMBL/GenBank/DDBJ whole genome shotgun (WGS) entry which is preliminary data.</text>
</comment>
<evidence type="ECO:0000313" key="5">
    <source>
        <dbReference type="Proteomes" id="UP000664417"/>
    </source>
</evidence>
<dbReference type="EMBL" id="JAFREP010000002">
    <property type="protein sequence ID" value="MBO1317221.1"/>
    <property type="molecule type" value="Genomic_DNA"/>
</dbReference>
<protein>
    <recommendedName>
        <fullName evidence="6">Secreted protein</fullName>
    </recommendedName>
</protein>
<organism evidence="3 5">
    <name type="scientific">Acanthopleuribacter pedis</name>
    <dbReference type="NCBI Taxonomy" id="442870"/>
    <lineage>
        <taxon>Bacteria</taxon>
        <taxon>Pseudomonadati</taxon>
        <taxon>Acidobacteriota</taxon>
        <taxon>Holophagae</taxon>
        <taxon>Acanthopleuribacterales</taxon>
        <taxon>Acanthopleuribacteraceae</taxon>
        <taxon>Acanthopleuribacter</taxon>
    </lineage>
</organism>
<accession>A0A8J7Q3X9</accession>
<feature type="chain" id="PRO_5036272017" description="Secreted protein" evidence="2">
    <location>
        <begin position="24"/>
        <end position="71"/>
    </location>
</feature>
<feature type="region of interest" description="Disordered" evidence="1">
    <location>
        <begin position="48"/>
        <end position="71"/>
    </location>
</feature>
<feature type="signal peptide" evidence="2">
    <location>
        <begin position="1"/>
        <end position="23"/>
    </location>
</feature>
<name>A0A8J7Q3X9_9BACT</name>
<reference evidence="3" key="1">
    <citation type="submission" date="2021-03" db="EMBL/GenBank/DDBJ databases">
        <authorList>
            <person name="Wang G."/>
        </authorList>
    </citation>
    <scope>NUCLEOTIDE SEQUENCE</scope>
    <source>
        <strain evidence="3">KCTC 12899</strain>
    </source>
</reference>
<keyword evidence="2" id="KW-0732">Signal</keyword>
<dbReference type="AlphaFoldDB" id="A0A8J7Q3X9"/>
<evidence type="ECO:0008006" key="6">
    <source>
        <dbReference type="Google" id="ProtNLM"/>
    </source>
</evidence>